<name>A0A9D4LRL5_DREPO</name>
<feature type="transmembrane region" description="Helical" evidence="1">
    <location>
        <begin position="62"/>
        <end position="82"/>
    </location>
</feature>
<dbReference type="EMBL" id="JAIWYP010000002">
    <property type="protein sequence ID" value="KAH3862503.1"/>
    <property type="molecule type" value="Genomic_DNA"/>
</dbReference>
<dbReference type="InterPro" id="IPR021684">
    <property type="entry name" value="WBP1-like"/>
</dbReference>
<keyword evidence="1" id="KW-0472">Membrane</keyword>
<dbReference type="OrthoDB" id="6118029at2759"/>
<gene>
    <name evidence="2" type="ORF">DPMN_025470</name>
</gene>
<dbReference type="Proteomes" id="UP000828390">
    <property type="component" value="Unassembled WGS sequence"/>
</dbReference>
<sequence length="141" mass="16140">MLRDANIMMTAEVLFGVFAALFATVGGSVNCGHTVCYGSGAYCCENDLQECCWQHFPVYTFWWFWSIWFWVIFFGVLICVCIRRRRRLLSAPRYVIVEGQQSYGTVQASYQRAAYDQGFNPAMSAPAYQEKPPEYSAVVNH</sequence>
<reference evidence="2" key="1">
    <citation type="journal article" date="2019" name="bioRxiv">
        <title>The Genome of the Zebra Mussel, Dreissena polymorpha: A Resource for Invasive Species Research.</title>
        <authorList>
            <person name="McCartney M.A."/>
            <person name="Auch B."/>
            <person name="Kono T."/>
            <person name="Mallez S."/>
            <person name="Zhang Y."/>
            <person name="Obille A."/>
            <person name="Becker A."/>
            <person name="Abrahante J.E."/>
            <person name="Garbe J."/>
            <person name="Badalamenti J.P."/>
            <person name="Herman A."/>
            <person name="Mangelson H."/>
            <person name="Liachko I."/>
            <person name="Sullivan S."/>
            <person name="Sone E.D."/>
            <person name="Koren S."/>
            <person name="Silverstein K.A.T."/>
            <person name="Beckman K.B."/>
            <person name="Gohl D.M."/>
        </authorList>
    </citation>
    <scope>NUCLEOTIDE SEQUENCE</scope>
    <source>
        <strain evidence="2">Duluth1</strain>
        <tissue evidence="2">Whole animal</tissue>
    </source>
</reference>
<dbReference type="AlphaFoldDB" id="A0A9D4LRL5"/>
<dbReference type="Pfam" id="PF11669">
    <property type="entry name" value="WBP-1"/>
    <property type="match status" value="1"/>
</dbReference>
<evidence type="ECO:0000256" key="1">
    <source>
        <dbReference type="SAM" id="Phobius"/>
    </source>
</evidence>
<evidence type="ECO:0000313" key="3">
    <source>
        <dbReference type="Proteomes" id="UP000828390"/>
    </source>
</evidence>
<reference evidence="2" key="2">
    <citation type="submission" date="2020-11" db="EMBL/GenBank/DDBJ databases">
        <authorList>
            <person name="McCartney M.A."/>
            <person name="Auch B."/>
            <person name="Kono T."/>
            <person name="Mallez S."/>
            <person name="Becker A."/>
            <person name="Gohl D.M."/>
            <person name="Silverstein K.A.T."/>
            <person name="Koren S."/>
            <person name="Bechman K.B."/>
            <person name="Herman A."/>
            <person name="Abrahante J.E."/>
            <person name="Garbe J."/>
        </authorList>
    </citation>
    <scope>NUCLEOTIDE SEQUENCE</scope>
    <source>
        <strain evidence="2">Duluth1</strain>
        <tissue evidence="2">Whole animal</tissue>
    </source>
</reference>
<protein>
    <submittedName>
        <fullName evidence="2">Uncharacterized protein</fullName>
    </submittedName>
</protein>
<keyword evidence="1" id="KW-0812">Transmembrane</keyword>
<keyword evidence="3" id="KW-1185">Reference proteome</keyword>
<comment type="caution">
    <text evidence="2">The sequence shown here is derived from an EMBL/GenBank/DDBJ whole genome shotgun (WGS) entry which is preliminary data.</text>
</comment>
<accession>A0A9D4LRL5</accession>
<evidence type="ECO:0000313" key="2">
    <source>
        <dbReference type="EMBL" id="KAH3862503.1"/>
    </source>
</evidence>
<keyword evidence="1" id="KW-1133">Transmembrane helix</keyword>
<proteinExistence type="predicted"/>
<organism evidence="2 3">
    <name type="scientific">Dreissena polymorpha</name>
    <name type="common">Zebra mussel</name>
    <name type="synonym">Mytilus polymorpha</name>
    <dbReference type="NCBI Taxonomy" id="45954"/>
    <lineage>
        <taxon>Eukaryota</taxon>
        <taxon>Metazoa</taxon>
        <taxon>Spiralia</taxon>
        <taxon>Lophotrochozoa</taxon>
        <taxon>Mollusca</taxon>
        <taxon>Bivalvia</taxon>
        <taxon>Autobranchia</taxon>
        <taxon>Heteroconchia</taxon>
        <taxon>Euheterodonta</taxon>
        <taxon>Imparidentia</taxon>
        <taxon>Neoheterodontei</taxon>
        <taxon>Myida</taxon>
        <taxon>Dreissenoidea</taxon>
        <taxon>Dreissenidae</taxon>
        <taxon>Dreissena</taxon>
    </lineage>
</organism>